<gene>
    <name evidence="2" type="ORF">DXM27_05305</name>
</gene>
<feature type="region of interest" description="Disordered" evidence="1">
    <location>
        <begin position="34"/>
        <end position="66"/>
    </location>
</feature>
<evidence type="ECO:0000313" key="2">
    <source>
        <dbReference type="EMBL" id="KAA3504628.1"/>
    </source>
</evidence>
<accession>A0AA88F6E0</accession>
<sequence>MKAYLSFMRKRKESIAFQKMKAYLADHRRATGCNSRAGEARSAGSVSPTVLPENEDGLAERRPANRPTDLTVQVEQALSLPFGTFLVLRGRGSFAVSLPLIKFKIKFSEIEQRVE</sequence>
<name>A0AA88F6E0_RHIRH</name>
<evidence type="ECO:0000256" key="1">
    <source>
        <dbReference type="SAM" id="MobiDB-lite"/>
    </source>
</evidence>
<organism evidence="2 3">
    <name type="scientific">Rhizobium rhizogenes</name>
    <name type="common">Agrobacterium rhizogenes</name>
    <dbReference type="NCBI Taxonomy" id="359"/>
    <lineage>
        <taxon>Bacteria</taxon>
        <taxon>Pseudomonadati</taxon>
        <taxon>Pseudomonadota</taxon>
        <taxon>Alphaproteobacteria</taxon>
        <taxon>Hyphomicrobiales</taxon>
        <taxon>Rhizobiaceae</taxon>
        <taxon>Rhizobium/Agrobacterium group</taxon>
        <taxon>Rhizobium</taxon>
    </lineage>
</organism>
<proteinExistence type="predicted"/>
<protein>
    <submittedName>
        <fullName evidence="2">Uncharacterized protein</fullName>
    </submittedName>
</protein>
<dbReference type="Proteomes" id="UP000473658">
    <property type="component" value="Unassembled WGS sequence"/>
</dbReference>
<dbReference type="AlphaFoldDB" id="A0AA88F6E0"/>
<dbReference type="EMBL" id="QRFF01000001">
    <property type="protein sequence ID" value="KAA3504628.1"/>
    <property type="molecule type" value="Genomic_DNA"/>
</dbReference>
<reference evidence="2 3" key="1">
    <citation type="submission" date="2018-08" db="EMBL/GenBank/DDBJ databases">
        <title>Crown Gall in kiwifruit.</title>
        <authorList>
            <person name="Visnovsky S.B."/>
            <person name="Pitman A.R."/>
        </authorList>
    </citation>
    <scope>NUCLEOTIDE SEQUENCE [LARGE SCALE GENOMIC DNA]</scope>
    <source>
        <strain evidence="2 3">SBV_302_78_2</strain>
    </source>
</reference>
<comment type="caution">
    <text evidence="2">The sequence shown here is derived from an EMBL/GenBank/DDBJ whole genome shotgun (WGS) entry which is preliminary data.</text>
</comment>
<evidence type="ECO:0000313" key="3">
    <source>
        <dbReference type="Proteomes" id="UP000473658"/>
    </source>
</evidence>